<keyword evidence="2" id="KW-0472">Membrane</keyword>
<dbReference type="InterPro" id="IPR048161">
    <property type="entry name" value="PA2928-like"/>
</dbReference>
<name>A0A5N5ZZT0_9ACTN</name>
<accession>A0A5N5ZZT0</accession>
<keyword evidence="4" id="KW-1185">Reference proteome</keyword>
<dbReference type="OrthoDB" id="4601746at2"/>
<dbReference type="InterPro" id="IPR015943">
    <property type="entry name" value="WD40/YVTN_repeat-like_dom_sf"/>
</dbReference>
<dbReference type="AlphaFoldDB" id="A0A5N5ZZT0"/>
<protein>
    <submittedName>
        <fullName evidence="3">Uncharacterized protein</fullName>
    </submittedName>
</protein>
<dbReference type="RefSeq" id="WP_139673412.1">
    <property type="nucleotide sequence ID" value="NZ_VDLY02000020.1"/>
</dbReference>
<feature type="region of interest" description="Disordered" evidence="1">
    <location>
        <begin position="1"/>
        <end position="27"/>
    </location>
</feature>
<dbReference type="NCBIfam" id="NF041516">
    <property type="entry name" value="PA2928_fam"/>
    <property type="match status" value="1"/>
</dbReference>
<dbReference type="EMBL" id="VDLY02000020">
    <property type="protein sequence ID" value="KAB8161279.1"/>
    <property type="molecule type" value="Genomic_DNA"/>
</dbReference>
<dbReference type="Gene3D" id="2.130.10.10">
    <property type="entry name" value="YVTN repeat-like/Quinoprotein amine dehydrogenase"/>
    <property type="match status" value="1"/>
</dbReference>
<keyword evidence="2" id="KW-0812">Transmembrane</keyword>
<comment type="caution">
    <text evidence="3">The sequence shown here is derived from an EMBL/GenBank/DDBJ whole genome shotgun (WGS) entry which is preliminary data.</text>
</comment>
<proteinExistence type="predicted"/>
<reference evidence="3" key="1">
    <citation type="submission" date="2019-10" db="EMBL/GenBank/DDBJ databases">
        <title>Nonomuraea sp. nov., isolated from Phyllanthus amarus.</title>
        <authorList>
            <person name="Klykleung N."/>
            <person name="Tanasupawat S."/>
        </authorList>
    </citation>
    <scope>NUCLEOTIDE SEQUENCE [LARGE SCALE GENOMIC DNA]</scope>
    <source>
        <strain evidence="3">3MP-10</strain>
    </source>
</reference>
<evidence type="ECO:0000313" key="3">
    <source>
        <dbReference type="EMBL" id="KAB8161279.1"/>
    </source>
</evidence>
<feature type="transmembrane region" description="Helical" evidence="2">
    <location>
        <begin position="35"/>
        <end position="57"/>
    </location>
</feature>
<sequence length="465" mass="48382">MRYRTDPGSNGGRISSPYGTPDHPRWPDARRRRGLGAFMFLGLPVGIAAVVLGGMAAQHQEPTITLQPGMGLAVTPARQLALVPYERDGEAGLFGMFGGDFWQTRLAAVDLASGERAWDVRLSGELLWEATVLVAGDTHAYLATDDGLMIVALADGSVAVRPDEVPGLGRDHIASPAAYGYDSVRDAVVAMDVQGDYHTIPVGELAASPADRETAAAWSGRLREGPLTQDAEAVTAETASAGEAGSLALRPTEVGAPSATLVLTDPEGRERELGGGPLREPEILLAGGTRVATAEPVLVEVDTSLTVEEFSLEIEELIAGGLPDEVAAQLQRQLDEALAGEAAGLPDLSALLGGYDGGVNEDDGAPQLLALGADRGRVVVQEAADAVGERYRITVFSLDTGEVVDRHTVTAESGHALTASSGVSVLPVASEESEFGRHDALLLLRPDGSLNEVPVGGTDLLGNLT</sequence>
<organism evidence="3 4">
    <name type="scientific">Streptomyces mimosae</name>
    <dbReference type="NCBI Taxonomy" id="2586635"/>
    <lineage>
        <taxon>Bacteria</taxon>
        <taxon>Bacillati</taxon>
        <taxon>Actinomycetota</taxon>
        <taxon>Actinomycetes</taxon>
        <taxon>Kitasatosporales</taxon>
        <taxon>Streptomycetaceae</taxon>
        <taxon>Streptomyces</taxon>
    </lineage>
</organism>
<keyword evidence="2" id="KW-1133">Transmembrane helix</keyword>
<dbReference type="Proteomes" id="UP000314251">
    <property type="component" value="Unassembled WGS sequence"/>
</dbReference>
<gene>
    <name evidence="3" type="ORF">FH607_025935</name>
</gene>
<evidence type="ECO:0000313" key="4">
    <source>
        <dbReference type="Proteomes" id="UP000314251"/>
    </source>
</evidence>
<evidence type="ECO:0000256" key="1">
    <source>
        <dbReference type="SAM" id="MobiDB-lite"/>
    </source>
</evidence>
<evidence type="ECO:0000256" key="2">
    <source>
        <dbReference type="SAM" id="Phobius"/>
    </source>
</evidence>